<accession>A0ABV5EY28</accession>
<sequence>MKKKLESELMSVALRVLRLEGKDDVAKLHAETALLFEKLSVLKFLQENPQDETLSKVDETSFFDMIDNAFTKKVTEVVKEESEDEEFVREDQVQPDEDAEDLAEPVMEKIKDIVAQMPQEADAVDDLFSAIAPEPQYEKNDFEEITADFKVTPVFDPVVNSTITNVKRSLNDKLKGGGLNIGLNDKIAFIKQLFAGSAEDYERVISQINTSANFEEARNLIQNVVKTDYNNWEGKEVFEERFMLIIEGKFN</sequence>
<dbReference type="EMBL" id="JBHMEZ010000001">
    <property type="protein sequence ID" value="MFB9052095.1"/>
    <property type="molecule type" value="Genomic_DNA"/>
</dbReference>
<gene>
    <name evidence="1" type="ORF">ACFFVB_03285</name>
</gene>
<comment type="caution">
    <text evidence="1">The sequence shown here is derived from an EMBL/GenBank/DDBJ whole genome shotgun (WGS) entry which is preliminary data.</text>
</comment>
<proteinExistence type="predicted"/>
<evidence type="ECO:0000313" key="2">
    <source>
        <dbReference type="Proteomes" id="UP001589605"/>
    </source>
</evidence>
<reference evidence="1 2" key="1">
    <citation type="submission" date="2024-09" db="EMBL/GenBank/DDBJ databases">
        <authorList>
            <person name="Sun Q."/>
            <person name="Mori K."/>
        </authorList>
    </citation>
    <scope>NUCLEOTIDE SEQUENCE [LARGE SCALE GENOMIC DNA]</scope>
    <source>
        <strain evidence="1 2">CECT 8286</strain>
    </source>
</reference>
<dbReference type="Proteomes" id="UP001589605">
    <property type="component" value="Unassembled WGS sequence"/>
</dbReference>
<keyword evidence="2" id="KW-1185">Reference proteome</keyword>
<name>A0ABV5EY28_9FLAO</name>
<organism evidence="1 2">
    <name type="scientific">Formosa undariae</name>
    <dbReference type="NCBI Taxonomy" id="1325436"/>
    <lineage>
        <taxon>Bacteria</taxon>
        <taxon>Pseudomonadati</taxon>
        <taxon>Bacteroidota</taxon>
        <taxon>Flavobacteriia</taxon>
        <taxon>Flavobacteriales</taxon>
        <taxon>Flavobacteriaceae</taxon>
        <taxon>Formosa</taxon>
    </lineage>
</organism>
<protein>
    <submittedName>
        <fullName evidence="1">Uncharacterized protein</fullName>
    </submittedName>
</protein>
<evidence type="ECO:0000313" key="1">
    <source>
        <dbReference type="EMBL" id="MFB9052095.1"/>
    </source>
</evidence>
<dbReference type="RefSeq" id="WP_382381128.1">
    <property type="nucleotide sequence ID" value="NZ_JBHMEZ010000001.1"/>
</dbReference>